<dbReference type="SUPFAM" id="SSF52743">
    <property type="entry name" value="Subtilisin-like"/>
    <property type="match status" value="1"/>
</dbReference>
<dbReference type="Gene3D" id="3.40.50.200">
    <property type="entry name" value="Peptidase S8/S53 domain"/>
    <property type="match status" value="1"/>
</dbReference>
<name>A0A194XJE2_MOLSC</name>
<keyword evidence="4" id="KW-1185">Reference proteome</keyword>
<protein>
    <recommendedName>
        <fullName evidence="2">Peptidase S8/S53 domain-containing protein</fullName>
    </recommendedName>
</protein>
<dbReference type="GO" id="GO:0004252">
    <property type="term" value="F:serine-type endopeptidase activity"/>
    <property type="evidence" value="ECO:0007669"/>
    <property type="project" value="InterPro"/>
</dbReference>
<sequence>MPPGDLWYGVWYKEIQKILSIGGIVVQSGGNTAAQQSGISSIPALWRDRKAAPIMVVGATDNFGVRTYFSNWGTPANFPGTGIDVYAPGLAITVDVANGGSAVKKGTSFATSFVAGLIAYFLNVDGHRAAIEESYANRQKADYSDYFNWQRVVTDYVTTWAYPRSTNPDPTVRMVYNGAIPKGSNAGFVCPAALNYPLVKRGGTNMAPNSCGPPIDPQSSATNTAISSKSVAPTTLLTTTRKSSSSNPATTSHPPPTSTPRPALSKGSSLTPLPPKSSTSQASQISNKIFPTHPSSENSLLPTNPPPITSAHQPSLTLTHHASSSGTSSKIYPITSKSPVPSTTKHQIAPPPPICGRDIQGRMVCH</sequence>
<dbReference type="Pfam" id="PF00082">
    <property type="entry name" value="Peptidase_S8"/>
    <property type="match status" value="1"/>
</dbReference>
<dbReference type="AlphaFoldDB" id="A0A194XJE2"/>
<dbReference type="InParanoid" id="A0A194XJE2"/>
<proteinExistence type="predicted"/>
<feature type="compositionally biased region" description="Polar residues" evidence="1">
    <location>
        <begin position="310"/>
        <end position="346"/>
    </location>
</feature>
<feature type="region of interest" description="Disordered" evidence="1">
    <location>
        <begin position="209"/>
        <end position="355"/>
    </location>
</feature>
<organism evidence="3 4">
    <name type="scientific">Mollisia scopiformis</name>
    <name type="common">Conifer needle endophyte fungus</name>
    <name type="synonym">Phialocephala scopiformis</name>
    <dbReference type="NCBI Taxonomy" id="149040"/>
    <lineage>
        <taxon>Eukaryota</taxon>
        <taxon>Fungi</taxon>
        <taxon>Dikarya</taxon>
        <taxon>Ascomycota</taxon>
        <taxon>Pezizomycotina</taxon>
        <taxon>Leotiomycetes</taxon>
        <taxon>Helotiales</taxon>
        <taxon>Mollisiaceae</taxon>
        <taxon>Mollisia</taxon>
    </lineage>
</organism>
<accession>A0A194XJE2</accession>
<dbReference type="GeneID" id="28817433"/>
<dbReference type="RefSeq" id="XP_018074237.1">
    <property type="nucleotide sequence ID" value="XM_018207707.1"/>
</dbReference>
<dbReference type="OrthoDB" id="3565091at2759"/>
<feature type="compositionally biased region" description="Polar residues" evidence="1">
    <location>
        <begin position="217"/>
        <end position="233"/>
    </location>
</feature>
<feature type="compositionally biased region" description="Polar residues" evidence="1">
    <location>
        <begin position="281"/>
        <end position="302"/>
    </location>
</feature>
<feature type="domain" description="Peptidase S8/S53" evidence="2">
    <location>
        <begin position="22"/>
        <end position="123"/>
    </location>
</feature>
<dbReference type="InterPro" id="IPR000209">
    <property type="entry name" value="Peptidase_S8/S53_dom"/>
</dbReference>
<dbReference type="EMBL" id="KQ947410">
    <property type="protein sequence ID" value="KUJ19882.1"/>
    <property type="molecule type" value="Genomic_DNA"/>
</dbReference>
<evidence type="ECO:0000259" key="2">
    <source>
        <dbReference type="Pfam" id="PF00082"/>
    </source>
</evidence>
<dbReference type="GO" id="GO:0006508">
    <property type="term" value="P:proteolysis"/>
    <property type="evidence" value="ECO:0007669"/>
    <property type="project" value="InterPro"/>
</dbReference>
<evidence type="ECO:0000313" key="3">
    <source>
        <dbReference type="EMBL" id="KUJ19882.1"/>
    </source>
</evidence>
<reference evidence="3 4" key="1">
    <citation type="submission" date="2015-10" db="EMBL/GenBank/DDBJ databases">
        <title>Full genome of DAOMC 229536 Phialocephala scopiformis, a fungal endophyte of spruce producing the potent anti-insectan compound rugulosin.</title>
        <authorList>
            <consortium name="DOE Joint Genome Institute"/>
            <person name="Walker A.K."/>
            <person name="Frasz S.L."/>
            <person name="Seifert K.A."/>
            <person name="Miller J.D."/>
            <person name="Mondo S.J."/>
            <person name="Labutti K."/>
            <person name="Lipzen A."/>
            <person name="Dockter R."/>
            <person name="Kennedy M."/>
            <person name="Grigoriev I.V."/>
            <person name="Spatafora J.W."/>
        </authorList>
    </citation>
    <scope>NUCLEOTIDE SEQUENCE [LARGE SCALE GENOMIC DNA]</scope>
    <source>
        <strain evidence="3 4">CBS 120377</strain>
    </source>
</reference>
<dbReference type="Proteomes" id="UP000070700">
    <property type="component" value="Unassembled WGS sequence"/>
</dbReference>
<gene>
    <name evidence="3" type="ORF">LY89DRAFT_464533</name>
</gene>
<feature type="compositionally biased region" description="Low complexity" evidence="1">
    <location>
        <begin position="260"/>
        <end position="280"/>
    </location>
</feature>
<dbReference type="InterPro" id="IPR036852">
    <property type="entry name" value="Peptidase_S8/S53_dom_sf"/>
</dbReference>
<evidence type="ECO:0000256" key="1">
    <source>
        <dbReference type="SAM" id="MobiDB-lite"/>
    </source>
</evidence>
<feature type="compositionally biased region" description="Low complexity" evidence="1">
    <location>
        <begin position="234"/>
        <end position="252"/>
    </location>
</feature>
<dbReference type="KEGG" id="psco:LY89DRAFT_464533"/>
<evidence type="ECO:0000313" key="4">
    <source>
        <dbReference type="Proteomes" id="UP000070700"/>
    </source>
</evidence>